<dbReference type="EMBL" id="MVHZ01000017">
    <property type="protein sequence ID" value="ORA99199.1"/>
    <property type="molecule type" value="Genomic_DNA"/>
</dbReference>
<dbReference type="RefSeq" id="WP_083027020.1">
    <property type="nucleotide sequence ID" value="NZ_AP022589.1"/>
</dbReference>
<dbReference type="Pfam" id="PF00211">
    <property type="entry name" value="Guanylate_cyc"/>
    <property type="match status" value="1"/>
</dbReference>
<dbReference type="InterPro" id="IPR029787">
    <property type="entry name" value="Nucleotide_cyclase"/>
</dbReference>
<dbReference type="Proteomes" id="UP000192320">
    <property type="component" value="Unassembled WGS sequence"/>
</dbReference>
<dbReference type="CDD" id="cd07302">
    <property type="entry name" value="CHD"/>
    <property type="match status" value="1"/>
</dbReference>
<organism evidence="3 4">
    <name type="scientific">Mycolicibacter minnesotensis</name>
    <dbReference type="NCBI Taxonomy" id="1118379"/>
    <lineage>
        <taxon>Bacteria</taxon>
        <taxon>Bacillati</taxon>
        <taxon>Actinomycetota</taxon>
        <taxon>Actinomycetes</taxon>
        <taxon>Mycobacteriales</taxon>
        <taxon>Mycobacteriaceae</taxon>
        <taxon>Mycolicibacter</taxon>
    </lineage>
</organism>
<dbReference type="InterPro" id="IPR027417">
    <property type="entry name" value="P-loop_NTPase"/>
</dbReference>
<dbReference type="GO" id="GO:0009190">
    <property type="term" value="P:cyclic nucleotide biosynthetic process"/>
    <property type="evidence" value="ECO:0007669"/>
    <property type="project" value="InterPro"/>
</dbReference>
<sequence>MTTCISCGTELSQHAKFCSECGASVAVPAPAEYKQVTVLFADVVHSMDLAAEVGAERLREIMAELFDRCNAVVRRYGGRVEKFIGDAVMAVFGVPLALEDHAVRGCLAALEIQQQAQQLAAELSRADGVDLALRVGLNSGQVVAGELGSATQNYTAIGEEVGFAQRMESVAPPGGVMLSESTARLVHHVAVLGEPELARIKGVDEPVPVHRLLGMSPERRHTPRHDPRLVGRSWEMGALQGILDEAIAGNGCVVGLAGPPGIGKSRIAREVSAAARSRGVEVFAVYCESHAREIPFHTAISLLRTALGIADLDDEAARARVEESAPGADPEDLLLFEDLLGIRGGAQLSAIDPDARRRRVTRLVNLVSLARTTPAVYVIEDAHWIDEVSDALLADLLSVTSQTPSLVLITYRPEYHGALSRTASSHIINLGPLNASQTAQLAADLVGSDPSAAPLRGRLAQRAAGNPLFAEEMVRDLAERGVLTGSPGNYACALDHADLVVPATVQATIASRIDRLDPAVKRTLQAAAVIGLRFDADQLALLDGEAQLNPLLAAELIDRVRIAPRAEYAFHHPLIRIVAYESQLKAKRAALHRQLAAAIEEHHADALDENAALIAEHLEAADDLQAAFGWHMRAGGWAQNRDIRAARLSWERARAVADRLPINNPGRSAMRISPRTLLCGSTSWVSGTVADTGFDELRELCTMAGDQVSLAVGMAGLMTTLIFHSRYVDASRVASDCVHLLESIGDPDLMVALAIAPGNIKIQAGEAVECLRLADRIIELAEGDLTKGNLLIGSPLVIALMFRGSCRYCLGLPDWRADLDEALERAREVDVRTFVTAVLAKYGFAIHSGVLLPDAAADRHTAEALARAEHSGDDYAVDTALLTRGLVLVRQGGAQREAGMAFLAAYRDAYLRHGYVQDSVRFYDTELAREQARIGDVDAAIHTARAAVDYLFDVGDMIARGEAVRVFVESLLQRATPADLGEAQAAVDRLASVPTDPGYALNAIPLLRMRALLARAHGDDAGYRENAARYRAQAVDAGYEGHIALAEAMT</sequence>
<dbReference type="InterPro" id="IPR001054">
    <property type="entry name" value="A/G_cyclase"/>
</dbReference>
<reference evidence="3 4" key="1">
    <citation type="submission" date="2017-02" db="EMBL/GenBank/DDBJ databases">
        <title>The new phylogeny of genus Mycobacterium.</title>
        <authorList>
            <person name="Tortoli E."/>
            <person name="Trovato A."/>
            <person name="Cirillo D.M."/>
        </authorList>
    </citation>
    <scope>NUCLEOTIDE SEQUENCE [LARGE SCALE GENOMIC DNA]</scope>
    <source>
        <strain evidence="3 4">DSM 45633</strain>
    </source>
</reference>
<evidence type="ECO:0000256" key="2">
    <source>
        <dbReference type="ARBA" id="ARBA00022840"/>
    </source>
</evidence>
<dbReference type="GO" id="GO:0005524">
    <property type="term" value="F:ATP binding"/>
    <property type="evidence" value="ECO:0007669"/>
    <property type="project" value="UniProtKB-KW"/>
</dbReference>
<evidence type="ECO:0000313" key="4">
    <source>
        <dbReference type="Proteomes" id="UP000192320"/>
    </source>
</evidence>
<comment type="caution">
    <text evidence="3">The sequence shown here is derived from an EMBL/GenBank/DDBJ whole genome shotgun (WGS) entry which is preliminary data.</text>
</comment>
<dbReference type="Pfam" id="PF13240">
    <property type="entry name" value="Zn_Ribbon_1"/>
    <property type="match status" value="1"/>
</dbReference>
<gene>
    <name evidence="3" type="ORF">BST33_14720</name>
</gene>
<dbReference type="SUPFAM" id="SSF55073">
    <property type="entry name" value="Nucleotide cyclase"/>
    <property type="match status" value="1"/>
</dbReference>
<keyword evidence="2" id="KW-0067">ATP-binding</keyword>
<dbReference type="Gene3D" id="3.30.70.1230">
    <property type="entry name" value="Nucleotide cyclase"/>
    <property type="match status" value="1"/>
</dbReference>
<dbReference type="InterPro" id="IPR026870">
    <property type="entry name" value="Zinc_ribbon_dom"/>
</dbReference>
<evidence type="ECO:0000313" key="3">
    <source>
        <dbReference type="EMBL" id="ORA99199.1"/>
    </source>
</evidence>
<dbReference type="SUPFAM" id="SSF52540">
    <property type="entry name" value="P-loop containing nucleoside triphosphate hydrolases"/>
    <property type="match status" value="1"/>
</dbReference>
<dbReference type="AlphaFoldDB" id="A0A7I7R939"/>
<evidence type="ECO:0000256" key="1">
    <source>
        <dbReference type="ARBA" id="ARBA00022741"/>
    </source>
</evidence>
<keyword evidence="1" id="KW-0547">Nucleotide-binding</keyword>
<dbReference type="PANTHER" id="PTHR16305">
    <property type="entry name" value="TESTICULAR SOLUBLE ADENYLYL CYCLASE"/>
    <property type="match status" value="1"/>
</dbReference>
<name>A0A7I7R939_9MYCO</name>
<dbReference type="OrthoDB" id="5476461at2"/>
<dbReference type="GO" id="GO:0035556">
    <property type="term" value="P:intracellular signal transduction"/>
    <property type="evidence" value="ECO:0007669"/>
    <property type="project" value="InterPro"/>
</dbReference>
<dbReference type="SMART" id="SM00044">
    <property type="entry name" value="CYCc"/>
    <property type="match status" value="1"/>
</dbReference>
<dbReference type="InterPro" id="IPR041664">
    <property type="entry name" value="AAA_16"/>
</dbReference>
<accession>A0A7I7R939</accession>
<dbReference type="Gene3D" id="3.40.50.300">
    <property type="entry name" value="P-loop containing nucleotide triphosphate hydrolases"/>
    <property type="match status" value="1"/>
</dbReference>
<dbReference type="PANTHER" id="PTHR16305:SF28">
    <property type="entry name" value="GUANYLATE CYCLASE DOMAIN-CONTAINING PROTEIN"/>
    <property type="match status" value="1"/>
</dbReference>
<dbReference type="PROSITE" id="PS50125">
    <property type="entry name" value="GUANYLATE_CYCLASE_2"/>
    <property type="match status" value="1"/>
</dbReference>
<dbReference type="Pfam" id="PF13191">
    <property type="entry name" value="AAA_16"/>
    <property type="match status" value="1"/>
</dbReference>
<dbReference type="GO" id="GO:0005737">
    <property type="term" value="C:cytoplasm"/>
    <property type="evidence" value="ECO:0007669"/>
    <property type="project" value="TreeGrafter"/>
</dbReference>
<dbReference type="GO" id="GO:0004016">
    <property type="term" value="F:adenylate cyclase activity"/>
    <property type="evidence" value="ECO:0007669"/>
    <property type="project" value="TreeGrafter"/>
</dbReference>
<protein>
    <submittedName>
        <fullName evidence="3">Cyclase</fullName>
    </submittedName>
</protein>
<proteinExistence type="predicted"/>
<keyword evidence="4" id="KW-1185">Reference proteome</keyword>